<dbReference type="InterPro" id="IPR016181">
    <property type="entry name" value="Acyl_CoA_acyltransferase"/>
</dbReference>
<sequence>MTNKEFIIREIKQQDNLEVAKVIRNVLIELGVPKVGTAYEDRATDEMFENFQKPTSTYFVIEQDGEIFGGAGIAQLDNFEGKTCELQKMYFLPIIRGKGLGTKLIRTCLQKAKELGFENCYLETMPYMEAARALYHKNGFLNLDKPMGNTGHYSCNVWMLKKL</sequence>
<dbReference type="PROSITE" id="PS51186">
    <property type="entry name" value="GNAT"/>
    <property type="match status" value="1"/>
</dbReference>
<protein>
    <submittedName>
        <fullName evidence="3">GNAT family N-acetyltransferase</fullName>
    </submittedName>
</protein>
<dbReference type="InterPro" id="IPR000182">
    <property type="entry name" value="GNAT_dom"/>
</dbReference>
<evidence type="ECO:0000259" key="2">
    <source>
        <dbReference type="PROSITE" id="PS51186"/>
    </source>
</evidence>
<proteinExistence type="predicted"/>
<dbReference type="InterPro" id="IPR050769">
    <property type="entry name" value="NAT_camello-type"/>
</dbReference>
<dbReference type="OrthoDB" id="5419426at2"/>
<accession>A0A2S7KUQ4</accession>
<dbReference type="RefSeq" id="WP_104808619.1">
    <property type="nucleotide sequence ID" value="NZ_MQUA01000013.1"/>
</dbReference>
<dbReference type="Proteomes" id="UP000239522">
    <property type="component" value="Unassembled WGS sequence"/>
</dbReference>
<organism evidence="3 4">
    <name type="scientific">Polaribacter filamentus</name>
    <dbReference type="NCBI Taxonomy" id="53483"/>
    <lineage>
        <taxon>Bacteria</taxon>
        <taxon>Pseudomonadati</taxon>
        <taxon>Bacteroidota</taxon>
        <taxon>Flavobacteriia</taxon>
        <taxon>Flavobacteriales</taxon>
        <taxon>Flavobacteriaceae</taxon>
    </lineage>
</organism>
<dbReference type="PANTHER" id="PTHR13947">
    <property type="entry name" value="GNAT FAMILY N-ACETYLTRANSFERASE"/>
    <property type="match status" value="1"/>
</dbReference>
<dbReference type="Pfam" id="PF00583">
    <property type="entry name" value="Acetyltransf_1"/>
    <property type="match status" value="1"/>
</dbReference>
<dbReference type="Gene3D" id="3.40.630.30">
    <property type="match status" value="1"/>
</dbReference>
<keyword evidence="1 3" id="KW-0808">Transferase</keyword>
<dbReference type="EMBL" id="MQUA01000013">
    <property type="protein sequence ID" value="PQB06369.1"/>
    <property type="molecule type" value="Genomic_DNA"/>
</dbReference>
<evidence type="ECO:0000313" key="4">
    <source>
        <dbReference type="Proteomes" id="UP000239522"/>
    </source>
</evidence>
<dbReference type="GO" id="GO:0008080">
    <property type="term" value="F:N-acetyltransferase activity"/>
    <property type="evidence" value="ECO:0007669"/>
    <property type="project" value="InterPro"/>
</dbReference>
<dbReference type="SUPFAM" id="SSF55729">
    <property type="entry name" value="Acyl-CoA N-acyltransferases (Nat)"/>
    <property type="match status" value="1"/>
</dbReference>
<evidence type="ECO:0000313" key="3">
    <source>
        <dbReference type="EMBL" id="PQB06369.1"/>
    </source>
</evidence>
<dbReference type="CDD" id="cd04301">
    <property type="entry name" value="NAT_SF"/>
    <property type="match status" value="1"/>
</dbReference>
<comment type="caution">
    <text evidence="3">The sequence shown here is derived from an EMBL/GenBank/DDBJ whole genome shotgun (WGS) entry which is preliminary data.</text>
</comment>
<dbReference type="AlphaFoldDB" id="A0A2S7KUQ4"/>
<name>A0A2S7KUQ4_9FLAO</name>
<keyword evidence="4" id="KW-1185">Reference proteome</keyword>
<reference evidence="3 4" key="1">
    <citation type="submission" date="2016-11" db="EMBL/GenBank/DDBJ databases">
        <title>Trade-off between light-utilization and light-protection in marine flavobacteria.</title>
        <authorList>
            <person name="Kumagai Y."/>
        </authorList>
    </citation>
    <scope>NUCLEOTIDE SEQUENCE [LARGE SCALE GENOMIC DNA]</scope>
    <source>
        <strain evidence="3 4">ATCC 700397</strain>
    </source>
</reference>
<dbReference type="PANTHER" id="PTHR13947:SF37">
    <property type="entry name" value="LD18367P"/>
    <property type="match status" value="1"/>
</dbReference>
<evidence type="ECO:0000256" key="1">
    <source>
        <dbReference type="ARBA" id="ARBA00022679"/>
    </source>
</evidence>
<feature type="domain" description="N-acetyltransferase" evidence="2">
    <location>
        <begin position="6"/>
        <end position="163"/>
    </location>
</feature>
<gene>
    <name evidence="3" type="ORF">BST83_03630</name>
</gene>